<organism evidence="2 3">
    <name type="scientific">Subtercola boreus</name>
    <dbReference type="NCBI Taxonomy" id="120213"/>
    <lineage>
        <taxon>Bacteria</taxon>
        <taxon>Bacillati</taxon>
        <taxon>Actinomycetota</taxon>
        <taxon>Actinomycetes</taxon>
        <taxon>Micrococcales</taxon>
        <taxon>Microbacteriaceae</taxon>
        <taxon>Subtercola</taxon>
    </lineage>
</organism>
<dbReference type="Pfam" id="PF24410">
    <property type="entry name" value="wHTH-HSP90_Na-assoc"/>
    <property type="match status" value="2"/>
</dbReference>
<protein>
    <recommendedName>
        <fullName evidence="1">wHTH-Hsp90 Na associated domain-containing protein</fullName>
    </recommendedName>
</protein>
<dbReference type="AlphaFoldDB" id="A0A3E0VWQ9"/>
<dbReference type="Proteomes" id="UP000256541">
    <property type="component" value="Unassembled WGS sequence"/>
</dbReference>
<comment type="caution">
    <text evidence="2">The sequence shown here is derived from an EMBL/GenBank/DDBJ whole genome shotgun (WGS) entry which is preliminary data.</text>
</comment>
<dbReference type="EMBL" id="NBXB01000033">
    <property type="protein sequence ID" value="RFA13763.1"/>
    <property type="molecule type" value="Genomic_DNA"/>
</dbReference>
<evidence type="ECO:0000259" key="1">
    <source>
        <dbReference type="Pfam" id="PF24410"/>
    </source>
</evidence>
<sequence length="759" mass="84648">MGLRELEQAFSRAGIRSTDRADFLEELEDYRHADPPVSLWTNSQFGVGVLSYFMLATRVDITTTLYERNGSLGRQLRVVIPNQGAEFEIHDDGPGTQQGTTIRLRLKPGVSVSGLSTLRDLVILCPFGMTADDDKGLRHEWGAGDVNISSRHVRTRSGSSPVEDEATGIWWVDGWGPVLSDGIWAESFLYGAIINLTGDQLPKLTIDRRRILEFDEAYCDRVTLEAIPTAIGAAWQFVGTQFWLDSAFPFNPALVDAIVESASERADLVIQQKPKPLNVAVAGYLVGDGDFDRVAEPMRAAGWSMSRRIVAGAHPRFGNRASNMVAGVVRASPTDAVFLATAQTTSSMLTIQEISPWDADATAIYDAERHLRWPIDRVVSRARVLGLPVPAEAESLPPSNDFIRALLNRNSSWNVDEPREFKAFDVILTAWDLQLPFEEADEILRTRKLEVQPTWRSILDAPPTPFELVWASKNADGVAPWRLAKSAVSMDAVFRASMVLQSTVGEVTAGLRRLGFRVDVNSDYEPFELDHVDLLLVSRDLDGLAPFLERAYPISKKRLEKSVSQTDHSEDEVRRRFGRLGHPVWPEIPETLSRIDGRRDQDIARLAEHLHDEGNPRLTIEPMSLTREDVSLAALDYVRRIFWPRSSEIPYLHVWSRAKEWGRPEKKVVRRLERLGYTTAPNPFGKLKSRDRALLNRGGNGGSPWRALGDTLSLLEVALVSQSSGRSMKKVLVDAQRLGLLIDASSDDFLVVRPGPVTP</sequence>
<dbReference type="Gene3D" id="3.30.565.10">
    <property type="entry name" value="Histidine kinase-like ATPase, C-terminal domain"/>
    <property type="match status" value="1"/>
</dbReference>
<dbReference type="InterPro" id="IPR036890">
    <property type="entry name" value="HATPase_C_sf"/>
</dbReference>
<feature type="domain" description="wHTH-Hsp90 Na associated" evidence="1">
    <location>
        <begin position="529"/>
        <end position="582"/>
    </location>
</feature>
<reference evidence="2 3" key="1">
    <citation type="submission" date="2017-04" db="EMBL/GenBank/DDBJ databases">
        <title>Comparative genome analysis of Subtercola boreus.</title>
        <authorList>
            <person name="Cho Y.-J."/>
            <person name="Cho A."/>
            <person name="Kim O.-S."/>
            <person name="Lee J.-I."/>
        </authorList>
    </citation>
    <scope>NUCLEOTIDE SEQUENCE [LARGE SCALE GENOMIC DNA]</scope>
    <source>
        <strain evidence="2 3">P27479</strain>
    </source>
</reference>
<feature type="domain" description="wHTH-Hsp90 Na associated" evidence="1">
    <location>
        <begin position="462"/>
        <end position="516"/>
    </location>
</feature>
<name>A0A3E0VWQ9_9MICO</name>
<evidence type="ECO:0000313" key="2">
    <source>
        <dbReference type="EMBL" id="RFA13763.1"/>
    </source>
</evidence>
<gene>
    <name evidence="2" type="ORF">B7R22_11760</name>
</gene>
<accession>A0A3E0VWQ9</accession>
<evidence type="ECO:0000313" key="3">
    <source>
        <dbReference type="Proteomes" id="UP000256541"/>
    </source>
</evidence>
<proteinExistence type="predicted"/>
<dbReference type="InterPro" id="IPR056507">
    <property type="entry name" value="wHTH-HSP90_Na-assoc"/>
</dbReference>
<dbReference type="SUPFAM" id="SSF55874">
    <property type="entry name" value="ATPase domain of HSP90 chaperone/DNA topoisomerase II/histidine kinase"/>
    <property type="match status" value="1"/>
</dbReference>